<accession>A0A0F9NI94</accession>
<name>A0A0F9NI94_9ZZZZ</name>
<dbReference type="AlphaFoldDB" id="A0A0F9NI94"/>
<dbReference type="PROSITE" id="PS51257">
    <property type="entry name" value="PROKAR_LIPOPROTEIN"/>
    <property type="match status" value="1"/>
</dbReference>
<gene>
    <name evidence="1" type="ORF">LCGC14_0963770</name>
</gene>
<reference evidence="1" key="1">
    <citation type="journal article" date="2015" name="Nature">
        <title>Complex archaea that bridge the gap between prokaryotes and eukaryotes.</title>
        <authorList>
            <person name="Spang A."/>
            <person name="Saw J.H."/>
            <person name="Jorgensen S.L."/>
            <person name="Zaremba-Niedzwiedzka K."/>
            <person name="Martijn J."/>
            <person name="Lind A.E."/>
            <person name="van Eijk R."/>
            <person name="Schleper C."/>
            <person name="Guy L."/>
            <person name="Ettema T.J."/>
        </authorList>
    </citation>
    <scope>NUCLEOTIDE SEQUENCE</scope>
</reference>
<sequence>MKQINDTARRRYFEIDLGSFFVSLIGGACPNIKNTATWDS</sequence>
<protein>
    <submittedName>
        <fullName evidence="1">Uncharacterized protein</fullName>
    </submittedName>
</protein>
<dbReference type="EMBL" id="LAZR01003501">
    <property type="protein sequence ID" value="KKN17664.1"/>
    <property type="molecule type" value="Genomic_DNA"/>
</dbReference>
<evidence type="ECO:0000313" key="1">
    <source>
        <dbReference type="EMBL" id="KKN17664.1"/>
    </source>
</evidence>
<proteinExistence type="predicted"/>
<comment type="caution">
    <text evidence="1">The sequence shown here is derived from an EMBL/GenBank/DDBJ whole genome shotgun (WGS) entry which is preliminary data.</text>
</comment>
<organism evidence="1">
    <name type="scientific">marine sediment metagenome</name>
    <dbReference type="NCBI Taxonomy" id="412755"/>
    <lineage>
        <taxon>unclassified sequences</taxon>
        <taxon>metagenomes</taxon>
        <taxon>ecological metagenomes</taxon>
    </lineage>
</organism>